<name>A0ABQ9W0R3_SAGOE</name>
<sequence>MSVCCSLHLPSGCSGTSTLSLNLMEESLAGAVMLTARRRLGFSWFECPSADRTHYKGGLVPFIEETAFAGVIQEIQTETVLCTSSCKPLRPHFSFPTATEARVSPLQKLMESTFNKRLHAHEVSTASVQARVVLELWL</sequence>
<protein>
    <submittedName>
        <fullName evidence="1">Uncharacterized protein</fullName>
    </submittedName>
</protein>
<evidence type="ECO:0000313" key="2">
    <source>
        <dbReference type="Proteomes" id="UP001266305"/>
    </source>
</evidence>
<comment type="caution">
    <text evidence="1">The sequence shown here is derived from an EMBL/GenBank/DDBJ whole genome shotgun (WGS) entry which is preliminary data.</text>
</comment>
<dbReference type="EMBL" id="JASSZA010000004">
    <property type="protein sequence ID" value="KAK2114654.1"/>
    <property type="molecule type" value="Genomic_DNA"/>
</dbReference>
<reference evidence="1 2" key="1">
    <citation type="submission" date="2023-05" db="EMBL/GenBank/DDBJ databases">
        <title>B98-5 Cell Line De Novo Hybrid Assembly: An Optical Mapping Approach.</title>
        <authorList>
            <person name="Kananen K."/>
            <person name="Auerbach J.A."/>
            <person name="Kautto E."/>
            <person name="Blachly J.S."/>
        </authorList>
    </citation>
    <scope>NUCLEOTIDE SEQUENCE [LARGE SCALE GENOMIC DNA]</scope>
    <source>
        <strain evidence="1">B95-8</strain>
        <tissue evidence="1">Cell line</tissue>
    </source>
</reference>
<evidence type="ECO:0000313" key="1">
    <source>
        <dbReference type="EMBL" id="KAK2114654.1"/>
    </source>
</evidence>
<dbReference type="Proteomes" id="UP001266305">
    <property type="component" value="Unassembled WGS sequence"/>
</dbReference>
<organism evidence="1 2">
    <name type="scientific">Saguinus oedipus</name>
    <name type="common">Cotton-top tamarin</name>
    <name type="synonym">Oedipomidas oedipus</name>
    <dbReference type="NCBI Taxonomy" id="9490"/>
    <lineage>
        <taxon>Eukaryota</taxon>
        <taxon>Metazoa</taxon>
        <taxon>Chordata</taxon>
        <taxon>Craniata</taxon>
        <taxon>Vertebrata</taxon>
        <taxon>Euteleostomi</taxon>
        <taxon>Mammalia</taxon>
        <taxon>Eutheria</taxon>
        <taxon>Euarchontoglires</taxon>
        <taxon>Primates</taxon>
        <taxon>Haplorrhini</taxon>
        <taxon>Platyrrhini</taxon>
        <taxon>Cebidae</taxon>
        <taxon>Callitrichinae</taxon>
        <taxon>Saguinus</taxon>
    </lineage>
</organism>
<keyword evidence="2" id="KW-1185">Reference proteome</keyword>
<proteinExistence type="predicted"/>
<gene>
    <name evidence="1" type="ORF">P7K49_008920</name>
</gene>
<accession>A0ABQ9W0R3</accession>